<proteinExistence type="predicted"/>
<name>A0A383AWS1_9ZZZZ</name>
<dbReference type="AlphaFoldDB" id="A0A383AWS1"/>
<feature type="non-terminal residue" evidence="1">
    <location>
        <position position="160"/>
    </location>
</feature>
<protein>
    <submittedName>
        <fullName evidence="1">Uncharacterized protein</fullName>
    </submittedName>
</protein>
<dbReference type="Gene3D" id="3.40.50.970">
    <property type="match status" value="1"/>
</dbReference>
<dbReference type="EMBL" id="UINC01195465">
    <property type="protein sequence ID" value="SVE12051.1"/>
    <property type="molecule type" value="Genomic_DNA"/>
</dbReference>
<evidence type="ECO:0000313" key="1">
    <source>
        <dbReference type="EMBL" id="SVE12051.1"/>
    </source>
</evidence>
<organism evidence="1">
    <name type="scientific">marine metagenome</name>
    <dbReference type="NCBI Taxonomy" id="408172"/>
    <lineage>
        <taxon>unclassified sequences</taxon>
        <taxon>metagenomes</taxon>
        <taxon>ecological metagenomes</taxon>
    </lineage>
</organism>
<reference evidence="1" key="1">
    <citation type="submission" date="2018-05" db="EMBL/GenBank/DDBJ databases">
        <authorList>
            <person name="Lanie J.A."/>
            <person name="Ng W.-L."/>
            <person name="Kazmierczak K.M."/>
            <person name="Andrzejewski T.M."/>
            <person name="Davidsen T.M."/>
            <person name="Wayne K.J."/>
            <person name="Tettelin H."/>
            <person name="Glass J.I."/>
            <person name="Rusch D."/>
            <person name="Podicherti R."/>
            <person name="Tsui H.-C.T."/>
            <person name="Winkler M.E."/>
        </authorList>
    </citation>
    <scope>NUCLEOTIDE SEQUENCE</scope>
</reference>
<dbReference type="SUPFAM" id="SSF52518">
    <property type="entry name" value="Thiamin diphosphate-binding fold (THDP-binding)"/>
    <property type="match status" value="1"/>
</dbReference>
<accession>A0A383AWS1</accession>
<sequence length="160" mass="17237">MELKTKVTLDDKYSIDKGRIYITGTQALVRLPMIQRQRDKNNNLDTAAFISGYRGSPLGMYDKSLWTAKKFLNNNDINFTSGLNEDLAATAVWGSQQSGLISKSTKDGIFGIWYGKGPGVDRSGDALKHANSAGTSPNGGVLALLGDDHTAKSSTLAHQS</sequence>
<dbReference type="InterPro" id="IPR029061">
    <property type="entry name" value="THDP-binding"/>
</dbReference>
<gene>
    <name evidence="1" type="ORF">METZ01_LOCUS464905</name>
</gene>